<dbReference type="PANTHER" id="PTHR11960:SF8">
    <property type="entry name" value="EUKARYOTIC TRANSLATION INITIATION FACTOR 4E1-RELATED"/>
    <property type="match status" value="1"/>
</dbReference>
<keyword evidence="3" id="KW-0810">Translation regulation</keyword>
<feature type="compositionally biased region" description="Basic residues" evidence="7">
    <location>
        <begin position="34"/>
        <end position="46"/>
    </location>
</feature>
<evidence type="ECO:0000256" key="6">
    <source>
        <dbReference type="RuleBase" id="RU004374"/>
    </source>
</evidence>
<evidence type="ECO:0000256" key="3">
    <source>
        <dbReference type="ARBA" id="ARBA00022845"/>
    </source>
</evidence>
<dbReference type="GO" id="GO:0000340">
    <property type="term" value="F:RNA 7-methylguanosine cap binding"/>
    <property type="evidence" value="ECO:0007669"/>
    <property type="project" value="TreeGrafter"/>
</dbReference>
<dbReference type="AlphaFoldDB" id="A0A0L7LDR8"/>
<sequence>MPGAPAGSNQFESRRSPQFCRSFPPFQSPLRCCQRNRVRQHARPARPSKQLKTPVEGAEASIEKQNDAPRETKNDAPREKQNDASREKQNDAHREKQNDTPREKQNDAPREKQNDAPREKQNDAPREKQNDPPREKQIDAPREKQNDAPKEKKNDAPREKQNDALREKQKDAPREKQNDASIENQNDVPFGKQNDAPREKQIDAPREKQNDAPREKQNDTNEGTTMPLTMEAPHISAPALPIRDPAPPIRAPEEKPGPEKIPEDIKHPLENTWDFWLFTNENKNNWSDNLKNLTTFETVEDYWCLYHHMKLPSALSSGQEYSIFKKGINPMWEDEANKSGGRLIMV</sequence>
<evidence type="ECO:0000256" key="4">
    <source>
        <dbReference type="ARBA" id="ARBA00022884"/>
    </source>
</evidence>
<dbReference type="InterPro" id="IPR023398">
    <property type="entry name" value="TIF_eIF4e-like"/>
</dbReference>
<dbReference type="GO" id="GO:0006417">
    <property type="term" value="P:regulation of translation"/>
    <property type="evidence" value="ECO:0007669"/>
    <property type="project" value="UniProtKB-KW"/>
</dbReference>
<dbReference type="GO" id="GO:0003743">
    <property type="term" value="F:translation initiation factor activity"/>
    <property type="evidence" value="ECO:0007669"/>
    <property type="project" value="UniProtKB-KW"/>
</dbReference>
<feature type="compositionally biased region" description="Basic and acidic residues" evidence="7">
    <location>
        <begin position="251"/>
        <end position="265"/>
    </location>
</feature>
<evidence type="ECO:0000256" key="2">
    <source>
        <dbReference type="ARBA" id="ARBA00022540"/>
    </source>
</evidence>
<protein>
    <submittedName>
        <fullName evidence="8">Eukaryotic initiation factor 4E-1</fullName>
    </submittedName>
</protein>
<keyword evidence="5 6" id="KW-0648">Protein biosynthesis</keyword>
<dbReference type="STRING" id="104452.A0A0L7LDR8"/>
<dbReference type="Pfam" id="PF01652">
    <property type="entry name" value="IF4E"/>
    <property type="match status" value="1"/>
</dbReference>
<organism evidence="8 9">
    <name type="scientific">Operophtera brumata</name>
    <name type="common">Winter moth</name>
    <name type="synonym">Phalaena brumata</name>
    <dbReference type="NCBI Taxonomy" id="104452"/>
    <lineage>
        <taxon>Eukaryota</taxon>
        <taxon>Metazoa</taxon>
        <taxon>Ecdysozoa</taxon>
        <taxon>Arthropoda</taxon>
        <taxon>Hexapoda</taxon>
        <taxon>Insecta</taxon>
        <taxon>Pterygota</taxon>
        <taxon>Neoptera</taxon>
        <taxon>Endopterygota</taxon>
        <taxon>Lepidoptera</taxon>
        <taxon>Glossata</taxon>
        <taxon>Ditrysia</taxon>
        <taxon>Geometroidea</taxon>
        <taxon>Geometridae</taxon>
        <taxon>Larentiinae</taxon>
        <taxon>Operophtera</taxon>
    </lineage>
</organism>
<keyword evidence="2 6" id="KW-0396">Initiation factor</keyword>
<proteinExistence type="inferred from homology"/>
<evidence type="ECO:0000256" key="7">
    <source>
        <dbReference type="SAM" id="MobiDB-lite"/>
    </source>
</evidence>
<evidence type="ECO:0000313" key="9">
    <source>
        <dbReference type="Proteomes" id="UP000037510"/>
    </source>
</evidence>
<dbReference type="GO" id="GO:0016281">
    <property type="term" value="C:eukaryotic translation initiation factor 4F complex"/>
    <property type="evidence" value="ECO:0007669"/>
    <property type="project" value="TreeGrafter"/>
</dbReference>
<dbReference type="EMBL" id="JTDY01001525">
    <property type="protein sequence ID" value="KOB73653.1"/>
    <property type="molecule type" value="Genomic_DNA"/>
</dbReference>
<dbReference type="SUPFAM" id="SSF55418">
    <property type="entry name" value="eIF4e-like"/>
    <property type="match status" value="1"/>
</dbReference>
<dbReference type="Gene3D" id="3.30.760.10">
    <property type="entry name" value="RNA Cap, Translation Initiation Factor Eif4e"/>
    <property type="match status" value="1"/>
</dbReference>
<accession>A0A0L7LDR8</accession>
<evidence type="ECO:0000313" key="8">
    <source>
        <dbReference type="EMBL" id="KOB73653.1"/>
    </source>
</evidence>
<feature type="compositionally biased region" description="Basic and acidic residues" evidence="7">
    <location>
        <begin position="61"/>
        <end position="178"/>
    </location>
</feature>
<name>A0A0L7LDR8_OPEBR</name>
<evidence type="ECO:0000256" key="5">
    <source>
        <dbReference type="ARBA" id="ARBA00022917"/>
    </source>
</evidence>
<dbReference type="Proteomes" id="UP000037510">
    <property type="component" value="Unassembled WGS sequence"/>
</dbReference>
<reference evidence="8 9" key="1">
    <citation type="journal article" date="2015" name="Genome Biol. Evol.">
        <title>The genome of winter moth (Operophtera brumata) provides a genomic perspective on sexual dimorphism and phenology.</title>
        <authorList>
            <person name="Derks M.F."/>
            <person name="Smit S."/>
            <person name="Salis L."/>
            <person name="Schijlen E."/>
            <person name="Bossers A."/>
            <person name="Mateman C."/>
            <person name="Pijl A.S."/>
            <person name="de Ridder D."/>
            <person name="Groenen M.A."/>
            <person name="Visser M.E."/>
            <person name="Megens H.J."/>
        </authorList>
    </citation>
    <scope>NUCLEOTIDE SEQUENCE [LARGE SCALE GENOMIC DNA]</scope>
    <source>
        <strain evidence="8">WM2013NL</strain>
        <tissue evidence="8">Head and thorax</tissue>
    </source>
</reference>
<comment type="similarity">
    <text evidence="1 6">Belongs to the eukaryotic initiation factor 4E family.</text>
</comment>
<comment type="caution">
    <text evidence="8">The sequence shown here is derived from an EMBL/GenBank/DDBJ whole genome shotgun (WGS) entry which is preliminary data.</text>
</comment>
<feature type="region of interest" description="Disordered" evidence="7">
    <location>
        <begin position="1"/>
        <end position="265"/>
    </location>
</feature>
<gene>
    <name evidence="8" type="ORF">OBRU01_10823</name>
</gene>
<feature type="compositionally biased region" description="Basic and acidic residues" evidence="7">
    <location>
        <begin position="195"/>
        <end position="219"/>
    </location>
</feature>
<keyword evidence="9" id="KW-1185">Reference proteome</keyword>
<keyword evidence="4 6" id="KW-0694">RNA-binding</keyword>
<dbReference type="PANTHER" id="PTHR11960">
    <property type="entry name" value="EUKARYOTIC TRANSLATION INITIATION FACTOR 4E RELATED"/>
    <property type="match status" value="1"/>
</dbReference>
<evidence type="ECO:0000256" key="1">
    <source>
        <dbReference type="ARBA" id="ARBA00009860"/>
    </source>
</evidence>
<dbReference type="InterPro" id="IPR001040">
    <property type="entry name" value="TIF_eIF_4E"/>
</dbReference>